<keyword evidence="2" id="KW-0813">Transport</keyword>
<feature type="transmembrane region" description="Helical" evidence="7">
    <location>
        <begin position="225"/>
        <end position="243"/>
    </location>
</feature>
<dbReference type="PROSITE" id="PS50850">
    <property type="entry name" value="MFS"/>
    <property type="match status" value="1"/>
</dbReference>
<dbReference type="GO" id="GO:0005886">
    <property type="term" value="C:plasma membrane"/>
    <property type="evidence" value="ECO:0007669"/>
    <property type="project" value="UniProtKB-SubCell"/>
</dbReference>
<feature type="transmembrane region" description="Helical" evidence="7">
    <location>
        <begin position="103"/>
        <end position="122"/>
    </location>
</feature>
<feature type="transmembrane region" description="Helical" evidence="7">
    <location>
        <begin position="134"/>
        <end position="155"/>
    </location>
</feature>
<keyword evidence="4 7" id="KW-0812">Transmembrane</keyword>
<feature type="transmembrane region" description="Helical" evidence="7">
    <location>
        <begin position="400"/>
        <end position="419"/>
    </location>
</feature>
<dbReference type="Gene3D" id="1.20.1250.20">
    <property type="entry name" value="MFS general substrate transporter like domains"/>
    <property type="match status" value="1"/>
</dbReference>
<dbReference type="PANTHER" id="PTHR42718">
    <property type="entry name" value="MAJOR FACILITATOR SUPERFAMILY MULTIDRUG TRANSPORTER MFSC"/>
    <property type="match status" value="1"/>
</dbReference>
<dbReference type="InterPro" id="IPR011701">
    <property type="entry name" value="MFS"/>
</dbReference>
<feature type="transmembrane region" description="Helical" evidence="7">
    <location>
        <begin position="74"/>
        <end position="97"/>
    </location>
</feature>
<feature type="transmembrane region" description="Helical" evidence="7">
    <location>
        <begin position="328"/>
        <end position="347"/>
    </location>
</feature>
<dbReference type="PANTHER" id="PTHR42718:SF46">
    <property type="entry name" value="BLR6921 PROTEIN"/>
    <property type="match status" value="1"/>
</dbReference>
<dbReference type="InterPro" id="IPR020846">
    <property type="entry name" value="MFS_dom"/>
</dbReference>
<dbReference type="CDD" id="cd17321">
    <property type="entry name" value="MFS_MMR_MDR_like"/>
    <property type="match status" value="1"/>
</dbReference>
<dbReference type="Pfam" id="PF07690">
    <property type="entry name" value="MFS_1"/>
    <property type="match status" value="1"/>
</dbReference>
<comment type="caution">
    <text evidence="9">The sequence shown here is derived from an EMBL/GenBank/DDBJ whole genome shotgun (WGS) entry which is preliminary data.</text>
</comment>
<evidence type="ECO:0000256" key="2">
    <source>
        <dbReference type="ARBA" id="ARBA00022448"/>
    </source>
</evidence>
<accession>A0A1V2IA66</accession>
<evidence type="ECO:0000256" key="7">
    <source>
        <dbReference type="SAM" id="Phobius"/>
    </source>
</evidence>
<dbReference type="AlphaFoldDB" id="A0A1V2IA66"/>
<evidence type="ECO:0000259" key="8">
    <source>
        <dbReference type="PROSITE" id="PS50850"/>
    </source>
</evidence>
<gene>
    <name evidence="9" type="ORF">BL253_16750</name>
</gene>
<dbReference type="Proteomes" id="UP000188929">
    <property type="component" value="Unassembled WGS sequence"/>
</dbReference>
<feature type="transmembrane region" description="Helical" evidence="7">
    <location>
        <begin position="194"/>
        <end position="213"/>
    </location>
</feature>
<keyword evidence="6 7" id="KW-0472">Membrane</keyword>
<evidence type="ECO:0000256" key="3">
    <source>
        <dbReference type="ARBA" id="ARBA00022475"/>
    </source>
</evidence>
<feature type="transmembrane region" description="Helical" evidence="7">
    <location>
        <begin position="425"/>
        <end position="444"/>
    </location>
</feature>
<evidence type="ECO:0000256" key="1">
    <source>
        <dbReference type="ARBA" id="ARBA00004651"/>
    </source>
</evidence>
<feature type="transmembrane region" description="Helical" evidence="7">
    <location>
        <begin position="161"/>
        <end position="182"/>
    </location>
</feature>
<feature type="transmembrane region" description="Helical" evidence="7">
    <location>
        <begin position="299"/>
        <end position="316"/>
    </location>
</feature>
<keyword evidence="3" id="KW-1003">Cell membrane</keyword>
<reference evidence="10" key="1">
    <citation type="submission" date="2016-10" db="EMBL/GenBank/DDBJ databases">
        <title>Frankia sp. NRRL B-16386 Genome sequencing.</title>
        <authorList>
            <person name="Ghodhbane-Gtari F."/>
            <person name="Swanson E."/>
            <person name="Gueddou A."/>
            <person name="Hezbri K."/>
            <person name="Ktari K."/>
            <person name="Nouioui I."/>
            <person name="Morris K."/>
            <person name="Simpson S."/>
            <person name="Abebe-Akele F."/>
            <person name="Thomas K."/>
            <person name="Gtari M."/>
            <person name="Tisa L.S."/>
        </authorList>
    </citation>
    <scope>NUCLEOTIDE SEQUENCE [LARGE SCALE GENOMIC DNA]</scope>
    <source>
        <strain evidence="10">NRRL B-16386</strain>
    </source>
</reference>
<dbReference type="InterPro" id="IPR036259">
    <property type="entry name" value="MFS_trans_sf"/>
</dbReference>
<feature type="transmembrane region" description="Helical" evidence="7">
    <location>
        <begin position="264"/>
        <end position="287"/>
    </location>
</feature>
<evidence type="ECO:0000256" key="6">
    <source>
        <dbReference type="ARBA" id="ARBA00023136"/>
    </source>
</evidence>
<dbReference type="SUPFAM" id="SSF103473">
    <property type="entry name" value="MFS general substrate transporter"/>
    <property type="match status" value="1"/>
</dbReference>
<feature type="transmembrane region" description="Helical" evidence="7">
    <location>
        <begin position="44"/>
        <end position="62"/>
    </location>
</feature>
<dbReference type="GO" id="GO:0022857">
    <property type="term" value="F:transmembrane transporter activity"/>
    <property type="evidence" value="ECO:0007669"/>
    <property type="project" value="InterPro"/>
</dbReference>
<feature type="transmembrane region" description="Helical" evidence="7">
    <location>
        <begin position="353"/>
        <end position="379"/>
    </location>
</feature>
<feature type="domain" description="Major facilitator superfamily (MFS) profile" evidence="8">
    <location>
        <begin position="8"/>
        <end position="451"/>
    </location>
</feature>
<evidence type="ECO:0000256" key="5">
    <source>
        <dbReference type="ARBA" id="ARBA00022989"/>
    </source>
</evidence>
<evidence type="ECO:0000256" key="4">
    <source>
        <dbReference type="ARBA" id="ARBA00022692"/>
    </source>
</evidence>
<dbReference type="Gene3D" id="1.20.1720.10">
    <property type="entry name" value="Multidrug resistance protein D"/>
    <property type="match status" value="1"/>
</dbReference>
<comment type="subcellular location">
    <subcellularLocation>
        <location evidence="1">Cell membrane</location>
        <topology evidence="1">Multi-pass membrane protein</topology>
    </subcellularLocation>
</comment>
<sequence length="461" mass="46820">MTRGQGLVLVLLLASQFTLAVDFSVLNVALPTVGTSLGFSDANAQWIATAFALCAAGFTLLFGRIGDYVGKLRVFLIGMTALGLASLLGGLATSPAILLTARAAQGLATAAVTPAALSLLTTTFPEGPARQRALGLNSVMMSTGFTCGAILGGVLTDVASWRWAFLINVPIAAVVVVVAPFVLSDPAARVRTRLDLPGAALVTSGLLALVYGATRLGERGADDPWAIGCVLAAVVLLAGFWAAERRHSHPLVPVTILTRRTVGWGNVAGFVTFSMEPALVFLLTMYMQHLLGLNPLQTGLMLVAMGAGAIIGGMVGPRVSAAFGVRRAVVGGLTVQSVLTGLLVFSGPTTASLWLVAATTFVGAIGHVCAIVGFMVSATSGLPDHEQGLATGVATMTQQVAIALGVPVMSAVAIAAGGLDSLSALRLAIGVDAVVVLTGALLVARGLRAPRQTPVAAVKTG</sequence>
<dbReference type="RefSeq" id="WP_076818124.1">
    <property type="nucleotide sequence ID" value="NZ_MOMC01000032.1"/>
</dbReference>
<organism evidence="9 10">
    <name type="scientific">Pseudofrankia asymbiotica</name>
    <dbReference type="NCBI Taxonomy" id="1834516"/>
    <lineage>
        <taxon>Bacteria</taxon>
        <taxon>Bacillati</taxon>
        <taxon>Actinomycetota</taxon>
        <taxon>Actinomycetes</taxon>
        <taxon>Frankiales</taxon>
        <taxon>Frankiaceae</taxon>
        <taxon>Pseudofrankia</taxon>
    </lineage>
</organism>
<keyword evidence="5 7" id="KW-1133">Transmembrane helix</keyword>
<dbReference type="STRING" id="1834516.BL253_16750"/>
<protein>
    <submittedName>
        <fullName evidence="9">MFS transporter</fullName>
    </submittedName>
</protein>
<keyword evidence="10" id="KW-1185">Reference proteome</keyword>
<proteinExistence type="predicted"/>
<dbReference type="EMBL" id="MOMC01000032">
    <property type="protein sequence ID" value="ONH29559.1"/>
    <property type="molecule type" value="Genomic_DNA"/>
</dbReference>
<evidence type="ECO:0000313" key="9">
    <source>
        <dbReference type="EMBL" id="ONH29559.1"/>
    </source>
</evidence>
<evidence type="ECO:0000313" key="10">
    <source>
        <dbReference type="Proteomes" id="UP000188929"/>
    </source>
</evidence>
<name>A0A1V2IA66_9ACTN</name>